<dbReference type="CDD" id="cd23763">
    <property type="entry name" value="ASKHA_ATPase_ROK"/>
    <property type="match status" value="1"/>
</dbReference>
<proteinExistence type="predicted"/>
<dbReference type="Pfam" id="PF00480">
    <property type="entry name" value="ROK"/>
    <property type="match status" value="1"/>
</dbReference>
<evidence type="ECO:0000313" key="2">
    <source>
        <dbReference type="Proteomes" id="UP000248614"/>
    </source>
</evidence>
<dbReference type="SUPFAM" id="SSF53067">
    <property type="entry name" value="Actin-like ATPase domain"/>
    <property type="match status" value="1"/>
</dbReference>
<reference evidence="1 2" key="1">
    <citation type="submission" date="2017-08" db="EMBL/GenBank/DDBJ databases">
        <title>Infants hospitalized years apart are colonized by the same room-sourced microbial strains.</title>
        <authorList>
            <person name="Brooks B."/>
            <person name="Olm M.R."/>
            <person name="Firek B.A."/>
            <person name="Baker R."/>
            <person name="Thomas B.C."/>
            <person name="Morowitz M.J."/>
            <person name="Banfield J.F."/>
        </authorList>
    </citation>
    <scope>NUCLEOTIDE SEQUENCE [LARGE SCALE GENOMIC DNA]</scope>
    <source>
        <strain evidence="1">S2_018_000_R3_110</strain>
    </source>
</reference>
<sequence>MANPPRGPGGGRMIVGVDIGGHHIAAAAVANGGRGAILPESYRHDPCAPDDDRDTLIAAWAGAIDAVIERVGPARVTGIGIAMPGPFDYAAGIGHFAGNAKFAALNGVDVGAALAAAQRFPRAVRFLNDATAFAVGCVAIGAAPATDNVIGVTLGTGLGSAFLRRGGIPAIDGDDVPPHGSLWHLPFRGGIADDHVSARWLTARLRERLGSAATVVTGAQAARAGDAHAAAIFAEYGAHLGTILSPWVARFGAATVMLGGRICGAVDLFGPALGRALPATGIAVHADTEDAAIIGAAATFDPAFWDRARHHLPTR</sequence>
<dbReference type="EMBL" id="QFNF01000039">
    <property type="protein sequence ID" value="PZO74694.1"/>
    <property type="molecule type" value="Genomic_DNA"/>
</dbReference>
<dbReference type="InterPro" id="IPR043129">
    <property type="entry name" value="ATPase_NBD"/>
</dbReference>
<dbReference type="Proteomes" id="UP000248614">
    <property type="component" value="Unassembled WGS sequence"/>
</dbReference>
<evidence type="ECO:0000313" key="1">
    <source>
        <dbReference type="EMBL" id="PZO74694.1"/>
    </source>
</evidence>
<accession>A0A2W4YYC2</accession>
<organism evidence="1 2">
    <name type="scientific">Sphingomonas hengshuiensis</name>
    <dbReference type="NCBI Taxonomy" id="1609977"/>
    <lineage>
        <taxon>Bacteria</taxon>
        <taxon>Pseudomonadati</taxon>
        <taxon>Pseudomonadota</taxon>
        <taxon>Alphaproteobacteria</taxon>
        <taxon>Sphingomonadales</taxon>
        <taxon>Sphingomonadaceae</taxon>
        <taxon>Sphingomonas</taxon>
    </lineage>
</organism>
<dbReference type="PANTHER" id="PTHR18964">
    <property type="entry name" value="ROK (REPRESSOR, ORF, KINASE) FAMILY"/>
    <property type="match status" value="1"/>
</dbReference>
<gene>
    <name evidence="1" type="ORF">DI632_12785</name>
</gene>
<name>A0A2W4YYC2_9SPHN</name>
<dbReference type="Gene3D" id="3.30.420.40">
    <property type="match status" value="2"/>
</dbReference>
<comment type="caution">
    <text evidence="1">The sequence shown here is derived from an EMBL/GenBank/DDBJ whole genome shotgun (WGS) entry which is preliminary data.</text>
</comment>
<dbReference type="InterPro" id="IPR000600">
    <property type="entry name" value="ROK"/>
</dbReference>
<dbReference type="AlphaFoldDB" id="A0A2W4YYC2"/>
<protein>
    <submittedName>
        <fullName evidence="1">ROK family protein</fullName>
    </submittedName>
</protein>
<dbReference type="PANTHER" id="PTHR18964:SF169">
    <property type="entry name" value="N-ACETYLMANNOSAMINE KINASE"/>
    <property type="match status" value="1"/>
</dbReference>